<comment type="function">
    <text evidence="10">Able to inhibit growth in several cell lines.</text>
</comment>
<proteinExistence type="predicted"/>
<dbReference type="InterPro" id="IPR042496">
    <property type="entry name" value="CGRF1"/>
</dbReference>
<keyword evidence="15" id="KW-0472">Membrane</keyword>
<dbReference type="GO" id="GO:0005634">
    <property type="term" value="C:nucleus"/>
    <property type="evidence" value="ECO:0007669"/>
    <property type="project" value="UniProtKB-SubCell"/>
</dbReference>
<evidence type="ECO:0000256" key="9">
    <source>
        <dbReference type="ARBA" id="ARBA00023306"/>
    </source>
</evidence>
<feature type="domain" description="RING-type" evidence="16">
    <location>
        <begin position="293"/>
        <end position="328"/>
    </location>
</feature>
<dbReference type="PANTHER" id="PTHR15379">
    <property type="entry name" value="CELL GROWTH REGULATOR WITH RING FINGER DOMAIN PROTEIN 1"/>
    <property type="match status" value="1"/>
</dbReference>
<evidence type="ECO:0000256" key="8">
    <source>
        <dbReference type="ARBA" id="ARBA00023242"/>
    </source>
</evidence>
<dbReference type="CDD" id="cd16787">
    <property type="entry name" value="mRING-HC-C3HC5_CGRF1"/>
    <property type="match status" value="1"/>
</dbReference>
<feature type="region of interest" description="Disordered" evidence="14">
    <location>
        <begin position="232"/>
        <end position="288"/>
    </location>
</feature>
<evidence type="ECO:0000313" key="17">
    <source>
        <dbReference type="EMBL" id="CAK6970184.1"/>
    </source>
</evidence>
<dbReference type="GO" id="GO:0051726">
    <property type="term" value="P:regulation of cell cycle"/>
    <property type="evidence" value="ECO:0007669"/>
    <property type="project" value="UniProtKB-KW"/>
</dbReference>
<dbReference type="AlphaFoldDB" id="A0AAV1PGW4"/>
<evidence type="ECO:0000256" key="1">
    <source>
        <dbReference type="ARBA" id="ARBA00004123"/>
    </source>
</evidence>
<evidence type="ECO:0000256" key="7">
    <source>
        <dbReference type="ARBA" id="ARBA00022833"/>
    </source>
</evidence>
<feature type="transmembrane region" description="Helical" evidence="15">
    <location>
        <begin position="15"/>
        <end position="38"/>
    </location>
</feature>
<gene>
    <name evidence="17" type="ORF">FSCOSCO3_A027121</name>
</gene>
<evidence type="ECO:0000256" key="15">
    <source>
        <dbReference type="SAM" id="Phobius"/>
    </source>
</evidence>
<keyword evidence="15" id="KW-1133">Transmembrane helix</keyword>
<keyword evidence="8" id="KW-0539">Nucleus</keyword>
<accession>A0AAV1PGW4</accession>
<keyword evidence="4 13" id="KW-0863">Zinc-finger</keyword>
<dbReference type="InterPro" id="IPR013083">
    <property type="entry name" value="Znf_RING/FYVE/PHD"/>
</dbReference>
<keyword evidence="3" id="KW-0479">Metal-binding</keyword>
<comment type="subcellular location">
    <subcellularLocation>
        <location evidence="2">Endoplasmic reticulum</location>
    </subcellularLocation>
    <subcellularLocation>
        <location evidence="1">Nucleus</location>
    </subcellularLocation>
</comment>
<evidence type="ECO:0000313" key="18">
    <source>
        <dbReference type="Proteomes" id="UP001314229"/>
    </source>
</evidence>
<evidence type="ECO:0000259" key="16">
    <source>
        <dbReference type="PROSITE" id="PS50089"/>
    </source>
</evidence>
<dbReference type="Gene3D" id="3.30.40.10">
    <property type="entry name" value="Zinc/RING finger domain, C3HC4 (zinc finger)"/>
    <property type="match status" value="1"/>
</dbReference>
<keyword evidence="6" id="KW-0256">Endoplasmic reticulum</keyword>
<evidence type="ECO:0000256" key="5">
    <source>
        <dbReference type="ARBA" id="ARBA00022810"/>
    </source>
</evidence>
<evidence type="ECO:0000256" key="14">
    <source>
        <dbReference type="SAM" id="MobiDB-lite"/>
    </source>
</evidence>
<feature type="compositionally biased region" description="Acidic residues" evidence="14">
    <location>
        <begin position="263"/>
        <end position="285"/>
    </location>
</feature>
<name>A0AAV1PGW4_SCOSC</name>
<evidence type="ECO:0000256" key="12">
    <source>
        <dbReference type="ARBA" id="ARBA00077522"/>
    </source>
</evidence>
<evidence type="ECO:0000256" key="10">
    <source>
        <dbReference type="ARBA" id="ARBA00054111"/>
    </source>
</evidence>
<evidence type="ECO:0000256" key="11">
    <source>
        <dbReference type="ARBA" id="ARBA00070853"/>
    </source>
</evidence>
<evidence type="ECO:0000256" key="3">
    <source>
        <dbReference type="ARBA" id="ARBA00022723"/>
    </source>
</evidence>
<dbReference type="SUPFAM" id="SSF57850">
    <property type="entry name" value="RING/U-box"/>
    <property type="match status" value="1"/>
</dbReference>
<dbReference type="Pfam" id="PF13920">
    <property type="entry name" value="zf-C3HC4_3"/>
    <property type="match status" value="1"/>
</dbReference>
<dbReference type="GO" id="GO:0008270">
    <property type="term" value="F:zinc ion binding"/>
    <property type="evidence" value="ECO:0007669"/>
    <property type="project" value="UniProtKB-KW"/>
</dbReference>
<dbReference type="PANTHER" id="PTHR15379:SF2">
    <property type="entry name" value="CELL GROWTH REGULATOR WITH RING FINGER DOMAIN PROTEIN 1"/>
    <property type="match status" value="1"/>
</dbReference>
<dbReference type="PROSITE" id="PS50089">
    <property type="entry name" value="ZF_RING_2"/>
    <property type="match status" value="1"/>
</dbReference>
<evidence type="ECO:0000256" key="2">
    <source>
        <dbReference type="ARBA" id="ARBA00004240"/>
    </source>
</evidence>
<keyword evidence="5" id="KW-0338">Growth arrest</keyword>
<keyword evidence="9" id="KW-0131">Cell cycle</keyword>
<dbReference type="EMBL" id="CAWUFR010000151">
    <property type="protein sequence ID" value="CAK6970184.1"/>
    <property type="molecule type" value="Genomic_DNA"/>
</dbReference>
<dbReference type="GO" id="GO:0030308">
    <property type="term" value="P:negative regulation of cell growth"/>
    <property type="evidence" value="ECO:0007669"/>
    <property type="project" value="TreeGrafter"/>
</dbReference>
<keyword evidence="7" id="KW-0862">Zinc</keyword>
<evidence type="ECO:0000256" key="4">
    <source>
        <dbReference type="ARBA" id="ARBA00022771"/>
    </source>
</evidence>
<protein>
    <recommendedName>
        <fullName evidence="11">Cell growth regulator with RING finger domain protein 1</fullName>
    </recommendedName>
    <alternativeName>
        <fullName evidence="12">Cell growth regulatory gene 19 protein</fullName>
    </alternativeName>
</protein>
<organism evidence="17 18">
    <name type="scientific">Scomber scombrus</name>
    <name type="common">Atlantic mackerel</name>
    <name type="synonym">Scomber vernalis</name>
    <dbReference type="NCBI Taxonomy" id="13677"/>
    <lineage>
        <taxon>Eukaryota</taxon>
        <taxon>Metazoa</taxon>
        <taxon>Chordata</taxon>
        <taxon>Craniata</taxon>
        <taxon>Vertebrata</taxon>
        <taxon>Euteleostomi</taxon>
        <taxon>Actinopterygii</taxon>
        <taxon>Neopterygii</taxon>
        <taxon>Teleostei</taxon>
        <taxon>Neoteleostei</taxon>
        <taxon>Acanthomorphata</taxon>
        <taxon>Pelagiaria</taxon>
        <taxon>Scombriformes</taxon>
        <taxon>Scombridae</taxon>
        <taxon>Scomber</taxon>
    </lineage>
</organism>
<keyword evidence="18" id="KW-1185">Reference proteome</keyword>
<dbReference type="GO" id="GO:0005783">
    <property type="term" value="C:endoplasmic reticulum"/>
    <property type="evidence" value="ECO:0007669"/>
    <property type="project" value="UniProtKB-SubCell"/>
</dbReference>
<evidence type="ECO:0000256" key="13">
    <source>
        <dbReference type="PROSITE-ProRule" id="PRU00175"/>
    </source>
</evidence>
<evidence type="ECO:0000256" key="6">
    <source>
        <dbReference type="ARBA" id="ARBA00022824"/>
    </source>
</evidence>
<comment type="caution">
    <text evidence="17">The sequence shown here is derived from an EMBL/GenBank/DDBJ whole genome shotgun (WGS) entry which is preliminary data.</text>
</comment>
<sequence length="346" mass="38537">MAAVFLVTLYEYSPLFYISVVSLCFVITAAMVLGWFGFDVPVILRSSDETESILPTPEKQMVQVTNPFCLEMCSGPMSVTDGVFLRACCLEPCILSCFWGCEIGALQGALQAHQRGPRLSTPRHFQEALRFLYSYCQSFSISSEDREGHHTQIPADQGIRDFGLLPRRCYPLVAVLTLAEQEARDTYNIVASVTVIHVPDDKYSLSARIVFQYLFTSQGNMYELKPLFMSAGSEGASGPTEADHNIQQPGEPTEEEASRVEPVLEEEEEEEVEKEEEEDEEEEDWSDGRGRDCVVCQNAAVNRVLLPCRHACVCDSCVSHFQHCPICRAFVLESFALAQGVAAGEQ</sequence>
<keyword evidence="15" id="KW-0812">Transmembrane</keyword>
<dbReference type="Proteomes" id="UP001314229">
    <property type="component" value="Unassembled WGS sequence"/>
</dbReference>
<dbReference type="InterPro" id="IPR001841">
    <property type="entry name" value="Znf_RING"/>
</dbReference>
<reference evidence="17 18" key="1">
    <citation type="submission" date="2024-01" db="EMBL/GenBank/DDBJ databases">
        <authorList>
            <person name="Alioto T."/>
            <person name="Alioto T."/>
            <person name="Gomez Garrido J."/>
        </authorList>
    </citation>
    <scope>NUCLEOTIDE SEQUENCE [LARGE SCALE GENOMIC DNA]</scope>
</reference>
<dbReference type="FunFam" id="3.30.40.10:FF:000421">
    <property type="entry name" value="Cell growth regulator with ring finger domain 1"/>
    <property type="match status" value="1"/>
</dbReference>